<dbReference type="EnsemblMetazoa" id="CJA25494b.1">
    <property type="protein sequence ID" value="CJA25494b.1"/>
    <property type="gene ID" value="WBGene00181066"/>
</dbReference>
<dbReference type="Proteomes" id="UP000005237">
    <property type="component" value="Unassembled WGS sequence"/>
</dbReference>
<reference evidence="3" key="1">
    <citation type="submission" date="2010-08" db="EMBL/GenBank/DDBJ databases">
        <authorList>
            <consortium name="Caenorhabditis japonica Sequencing Consortium"/>
            <person name="Wilson R.K."/>
        </authorList>
    </citation>
    <scope>NUCLEOTIDE SEQUENCE [LARGE SCALE GENOMIC DNA]</scope>
    <source>
        <strain evidence="3">DF5081</strain>
    </source>
</reference>
<dbReference type="AlphaFoldDB" id="A0A8R1IFB4"/>
<dbReference type="Gene3D" id="1.10.506.10">
    <property type="entry name" value="GTPase Activation - p120gap, domain 1"/>
    <property type="match status" value="1"/>
</dbReference>
<evidence type="ECO:0000313" key="2">
    <source>
        <dbReference type="EnsemblMetazoa" id="CJA25494b.1"/>
    </source>
</evidence>
<organism evidence="2 3">
    <name type="scientific">Caenorhabditis japonica</name>
    <dbReference type="NCBI Taxonomy" id="281687"/>
    <lineage>
        <taxon>Eukaryota</taxon>
        <taxon>Metazoa</taxon>
        <taxon>Ecdysozoa</taxon>
        <taxon>Nematoda</taxon>
        <taxon>Chromadorea</taxon>
        <taxon>Rhabditida</taxon>
        <taxon>Rhabditina</taxon>
        <taxon>Rhabditomorpha</taxon>
        <taxon>Rhabditoidea</taxon>
        <taxon>Rhabditidae</taxon>
        <taxon>Peloderinae</taxon>
        <taxon>Caenorhabditis</taxon>
    </lineage>
</organism>
<dbReference type="GO" id="GO:0005886">
    <property type="term" value="C:plasma membrane"/>
    <property type="evidence" value="ECO:0007669"/>
    <property type="project" value="TreeGrafter"/>
</dbReference>
<dbReference type="PANTHER" id="PTHR22625">
    <property type="entry name" value="PLEXIN"/>
    <property type="match status" value="1"/>
</dbReference>
<dbReference type="FunFam" id="3.10.20.90:FF:000421">
    <property type="entry name" value="Plexin A"/>
    <property type="match status" value="1"/>
</dbReference>
<protein>
    <submittedName>
        <fullName evidence="2">Plexin_cytopl domain-containing protein</fullName>
    </submittedName>
</protein>
<accession>A0A8R1IFB4</accession>
<proteinExistence type="predicted"/>
<dbReference type="InterPro" id="IPR046800">
    <property type="entry name" value="Plexin_RBD"/>
</dbReference>
<dbReference type="InterPro" id="IPR031148">
    <property type="entry name" value="Plexin"/>
</dbReference>
<feature type="domain" description="Plexin cytoplasmic RhoGTPase-binding" evidence="1">
    <location>
        <begin position="17"/>
        <end position="130"/>
    </location>
</feature>
<name>A0A8R1IFB4_CAEJA</name>
<sequence length="196" mass="22133">MEKGPQDALTLDARYSLSEEKLLRSTFEYKELTVFVSSSDSVYAQSDIPVRVLDCDTITQVKEKCLDVKYRGYRFADRPGANDLELEWKTGLNGKMALQDIDSSSRTEGGNWKRLNTLAHYNVPNGAILTLTSKSNSLYNLVNFSQGSVKTTTAVTFFCINSLLSIREESKCAPQNLVLRGIHFRRRIISFPVEFT</sequence>
<dbReference type="GO" id="GO:0030334">
    <property type="term" value="P:regulation of cell migration"/>
    <property type="evidence" value="ECO:0007669"/>
    <property type="project" value="TreeGrafter"/>
</dbReference>
<dbReference type="Gene3D" id="3.10.20.90">
    <property type="entry name" value="Phosphatidylinositol 3-kinase Catalytic Subunit, Chain A, domain 1"/>
    <property type="match status" value="1"/>
</dbReference>
<reference evidence="2" key="2">
    <citation type="submission" date="2022-06" db="UniProtKB">
        <authorList>
            <consortium name="EnsemblMetazoa"/>
        </authorList>
    </citation>
    <scope>IDENTIFICATION</scope>
    <source>
        <strain evidence="2">DF5081</strain>
    </source>
</reference>
<dbReference type="PANTHER" id="PTHR22625:SF70">
    <property type="entry name" value="PLEXIN A, ISOFORM A"/>
    <property type="match status" value="1"/>
</dbReference>
<evidence type="ECO:0000259" key="1">
    <source>
        <dbReference type="Pfam" id="PF20170"/>
    </source>
</evidence>
<dbReference type="Pfam" id="PF20170">
    <property type="entry name" value="Plexin_RBD"/>
    <property type="match status" value="1"/>
</dbReference>
<evidence type="ECO:0000313" key="3">
    <source>
        <dbReference type="Proteomes" id="UP000005237"/>
    </source>
</evidence>
<keyword evidence="3" id="KW-1185">Reference proteome</keyword>
<dbReference type="InterPro" id="IPR008936">
    <property type="entry name" value="Rho_GTPase_activation_prot"/>
</dbReference>
<dbReference type="GO" id="GO:0002116">
    <property type="term" value="C:semaphorin receptor complex"/>
    <property type="evidence" value="ECO:0007669"/>
    <property type="project" value="TreeGrafter"/>
</dbReference>
<dbReference type="GO" id="GO:0017154">
    <property type="term" value="F:semaphorin receptor activity"/>
    <property type="evidence" value="ECO:0007669"/>
    <property type="project" value="InterPro"/>
</dbReference>